<accession>A0A0A9ZDN3</accession>
<feature type="compositionally biased region" description="Basic and acidic residues" evidence="1">
    <location>
        <begin position="177"/>
        <end position="188"/>
    </location>
</feature>
<reference evidence="2" key="2">
    <citation type="submission" date="2014-07" db="EMBL/GenBank/DDBJ databases">
        <authorList>
            <person name="Hull J."/>
        </authorList>
    </citation>
    <scope>NUCLEOTIDE SEQUENCE</scope>
</reference>
<protein>
    <submittedName>
        <fullName evidence="2">Uncharacterized protein</fullName>
    </submittedName>
</protein>
<evidence type="ECO:0000313" key="2">
    <source>
        <dbReference type="EMBL" id="JAG42001.1"/>
    </source>
</evidence>
<name>A0A0A9ZDN3_LYGHE</name>
<gene>
    <name evidence="2" type="ORF">CM83_35968</name>
</gene>
<sequence>AQQLQGNQYLTPQLQGNPEIQGSFRDTQGIQGLQTTAQTTIPVLVKVSDNQALIVPVRAVYALPGFLERLVQRVQGHYSVYNPIENLVVDRPYYVSTNGLGGVPVQPVEVASNADNAVEPVKADLVQGPSEGSSAEMTAPGVDAKIGESKQDEVEEETTTVAEGGDEQESTTESVTEEPKGSTEKEGDSATDASETNDATTIPPSPASDDTPSSTEVSSTSPASTSEEPSSTPKPEEISSTTKPEEISSTTKPEEKPQEASAEDNSATSDLESAGYTYYRPAVPFYYPPK</sequence>
<dbReference type="AlphaFoldDB" id="A0A0A9ZDN3"/>
<proteinExistence type="predicted"/>
<feature type="non-terminal residue" evidence="2">
    <location>
        <position position="1"/>
    </location>
</feature>
<organism evidence="2">
    <name type="scientific">Lygus hesperus</name>
    <name type="common">Western plant bug</name>
    <dbReference type="NCBI Taxonomy" id="30085"/>
    <lineage>
        <taxon>Eukaryota</taxon>
        <taxon>Metazoa</taxon>
        <taxon>Ecdysozoa</taxon>
        <taxon>Arthropoda</taxon>
        <taxon>Hexapoda</taxon>
        <taxon>Insecta</taxon>
        <taxon>Pterygota</taxon>
        <taxon>Neoptera</taxon>
        <taxon>Paraneoptera</taxon>
        <taxon>Hemiptera</taxon>
        <taxon>Heteroptera</taxon>
        <taxon>Panheteroptera</taxon>
        <taxon>Cimicomorpha</taxon>
        <taxon>Miridae</taxon>
        <taxon>Mirini</taxon>
        <taxon>Lygus</taxon>
    </lineage>
</organism>
<dbReference type="EMBL" id="GBHO01001603">
    <property type="protein sequence ID" value="JAG42001.1"/>
    <property type="molecule type" value="Transcribed_RNA"/>
</dbReference>
<evidence type="ECO:0000256" key="1">
    <source>
        <dbReference type="SAM" id="MobiDB-lite"/>
    </source>
</evidence>
<feature type="compositionally biased region" description="Low complexity" evidence="1">
    <location>
        <begin position="207"/>
        <end position="242"/>
    </location>
</feature>
<feature type="compositionally biased region" description="Acidic residues" evidence="1">
    <location>
        <begin position="153"/>
        <end position="170"/>
    </location>
</feature>
<reference evidence="2" key="1">
    <citation type="journal article" date="2014" name="PLoS ONE">
        <title>Transcriptome-Based Identification of ABC Transporters in the Western Tarnished Plant Bug Lygus hesperus.</title>
        <authorList>
            <person name="Hull J.J."/>
            <person name="Chaney K."/>
            <person name="Geib S.M."/>
            <person name="Fabrick J.A."/>
            <person name="Brent C.S."/>
            <person name="Walsh D."/>
            <person name="Lavine L.C."/>
        </authorList>
    </citation>
    <scope>NUCLEOTIDE SEQUENCE</scope>
</reference>
<feature type="region of interest" description="Disordered" evidence="1">
    <location>
        <begin position="126"/>
        <end position="290"/>
    </location>
</feature>